<name>A0A318E6X6_9GAMM</name>
<feature type="transmembrane region" description="Helical" evidence="1">
    <location>
        <begin position="6"/>
        <end position="23"/>
    </location>
</feature>
<dbReference type="InterPro" id="IPR025840">
    <property type="entry name" value="7TM_transglut"/>
</dbReference>
<evidence type="ECO:0000313" key="4">
    <source>
        <dbReference type="EMBL" id="PXV64563.1"/>
    </source>
</evidence>
<dbReference type="InterPro" id="IPR038765">
    <property type="entry name" value="Papain-like_cys_pep_sf"/>
</dbReference>
<evidence type="ECO:0000313" key="5">
    <source>
        <dbReference type="Proteomes" id="UP000248330"/>
    </source>
</evidence>
<dbReference type="Proteomes" id="UP000248330">
    <property type="component" value="Unassembled WGS sequence"/>
</dbReference>
<protein>
    <submittedName>
        <fullName evidence="4">Uncharacterized protein with transglutaminase domain</fullName>
    </submittedName>
</protein>
<gene>
    <name evidence="4" type="ORF">C8D93_11213</name>
</gene>
<keyword evidence="1" id="KW-0812">Transmembrane</keyword>
<dbReference type="OrthoDB" id="253840at2"/>
<keyword evidence="1" id="KW-1133">Transmembrane helix</keyword>
<dbReference type="RefSeq" id="WP_110266567.1">
    <property type="nucleotide sequence ID" value="NZ_CAWNXA010000012.1"/>
</dbReference>
<reference evidence="4 5" key="1">
    <citation type="submission" date="2018-04" db="EMBL/GenBank/DDBJ databases">
        <title>Genomic Encyclopedia of Type Strains, Phase IV (KMG-IV): sequencing the most valuable type-strain genomes for metagenomic binning, comparative biology and taxonomic classification.</title>
        <authorList>
            <person name="Goeker M."/>
        </authorList>
    </citation>
    <scope>NUCLEOTIDE SEQUENCE [LARGE SCALE GENOMIC DNA]</scope>
    <source>
        <strain evidence="4 5">DSM 104150</strain>
    </source>
</reference>
<sequence length="509" mass="56546">MRRWHLPVLVAILTVTAVSLIVYKVRALGYPMTPAEEIQSWIIEARLSFEATGGAAKAELAIPLDPPGYSILDENFVSRGYGLQTERRSNNRVAIWSTRRPSGRQTLYYRATVTPHESKSLEQAVPALAAPPLYDELHSAAVNAILDEVRSKSADIATFSSLLMQMLARPTPDENAQLLLPRQASREDRVRTAIYVLAGAHIPARMARGLRLVDGARSAQVEAWIEVNNGQRWIPIDPDTGAHGYPPDFVMWWRGDTPLFSVERGRDAEVRFSVTRTMEEALETATRQAQLSESAVASYSLLALPVHTQNVYRSLLLIPVGALLIVFLRNVVGVQTFGTFMPVLIALAFRQTDLVAGVLLFSVLVTLGLAVRFYLEHLKLLLVPRLAAVVIIVILLMAFVSILSQRLRFEVGLSVALFPMVILAMTIERMSIVWEEHGPADAIKQGVGSLIVAAGCYLIMFDLRVEHFIFVFPESLLLVLALALLLGRYTGYRVTELLRFRALSEAIKR</sequence>
<feature type="domain" description="Inactive transglutaminase fused to 7 transmembrane helices" evidence="2">
    <location>
        <begin position="23"/>
        <end position="181"/>
    </location>
</feature>
<evidence type="ECO:0000259" key="3">
    <source>
        <dbReference type="Pfam" id="PF14402"/>
    </source>
</evidence>
<feature type="domain" description="7 transmembrane helices usually fused to an inactive transglutaminase" evidence="3">
    <location>
        <begin position="258"/>
        <end position="503"/>
    </location>
</feature>
<feature type="transmembrane region" description="Helical" evidence="1">
    <location>
        <begin position="382"/>
        <end position="403"/>
    </location>
</feature>
<dbReference type="EMBL" id="QICN01000012">
    <property type="protein sequence ID" value="PXV64563.1"/>
    <property type="molecule type" value="Genomic_DNA"/>
</dbReference>
<feature type="transmembrane region" description="Helical" evidence="1">
    <location>
        <begin position="315"/>
        <end position="348"/>
    </location>
</feature>
<feature type="transmembrane region" description="Helical" evidence="1">
    <location>
        <begin position="467"/>
        <end position="487"/>
    </location>
</feature>
<evidence type="ECO:0000256" key="1">
    <source>
        <dbReference type="SAM" id="Phobius"/>
    </source>
</evidence>
<feature type="transmembrane region" description="Helical" evidence="1">
    <location>
        <begin position="409"/>
        <end position="430"/>
    </location>
</feature>
<feature type="transmembrane region" description="Helical" evidence="1">
    <location>
        <begin position="442"/>
        <end position="461"/>
    </location>
</feature>
<keyword evidence="1" id="KW-0472">Membrane</keyword>
<proteinExistence type="predicted"/>
<dbReference type="InterPro" id="IPR025838">
    <property type="entry name" value="Transglut_i_TM"/>
</dbReference>
<dbReference type="Pfam" id="PF14400">
    <property type="entry name" value="Transglut_i_TM"/>
    <property type="match status" value="1"/>
</dbReference>
<dbReference type="SUPFAM" id="SSF54001">
    <property type="entry name" value="Cysteine proteinases"/>
    <property type="match status" value="1"/>
</dbReference>
<accession>A0A318E6X6</accession>
<keyword evidence="5" id="KW-1185">Reference proteome</keyword>
<organism evidence="4 5">
    <name type="scientific">Sinimarinibacterium flocculans</name>
    <dbReference type="NCBI Taxonomy" id="985250"/>
    <lineage>
        <taxon>Bacteria</taxon>
        <taxon>Pseudomonadati</taxon>
        <taxon>Pseudomonadota</taxon>
        <taxon>Gammaproteobacteria</taxon>
        <taxon>Nevskiales</taxon>
        <taxon>Nevskiaceae</taxon>
        <taxon>Sinimarinibacterium</taxon>
    </lineage>
</organism>
<dbReference type="AlphaFoldDB" id="A0A318E6X6"/>
<dbReference type="Pfam" id="PF14402">
    <property type="entry name" value="7TM_transglut"/>
    <property type="match status" value="1"/>
</dbReference>
<feature type="transmembrane region" description="Helical" evidence="1">
    <location>
        <begin position="354"/>
        <end position="375"/>
    </location>
</feature>
<evidence type="ECO:0000259" key="2">
    <source>
        <dbReference type="Pfam" id="PF14400"/>
    </source>
</evidence>
<comment type="caution">
    <text evidence="4">The sequence shown here is derived from an EMBL/GenBank/DDBJ whole genome shotgun (WGS) entry which is preliminary data.</text>
</comment>